<dbReference type="EMBL" id="JADQCH020000002">
    <property type="protein sequence ID" value="MEY2345176.1"/>
    <property type="molecule type" value="Genomic_DNA"/>
</dbReference>
<dbReference type="AlphaFoldDB" id="A0ABD5LV25"/>
<sequence>MSVFVIRSVLVIGTLAVHGNASGGIVCVGLQASLAICVDWRFTARLQA</sequence>
<comment type="caution">
    <text evidence="1">The sequence shown here is derived from an EMBL/GenBank/DDBJ whole genome shotgun (WGS) entry which is preliminary data.</text>
</comment>
<reference evidence="1" key="1">
    <citation type="submission" date="2021-05" db="EMBL/GenBank/DDBJ databases">
        <title>First report of NDM-5 and VEB-6 producing Proteus mirabilis isolated from blood of a sepsis patient in Kolkata, India.</title>
        <authorList>
            <person name="Halder G."/>
            <person name="Chaudhuri B."/>
            <person name="Dutta S."/>
        </authorList>
    </citation>
    <scope>NUCLEOTIDE SEQUENCE [LARGE SCALE GENOMIC DNA]</scope>
    <source>
        <strain evidence="1">7049</strain>
    </source>
</reference>
<accession>A0ABD5LV25</accession>
<organism evidence="1">
    <name type="scientific">Proteus mirabilis</name>
    <dbReference type="NCBI Taxonomy" id="584"/>
    <lineage>
        <taxon>Bacteria</taxon>
        <taxon>Pseudomonadati</taxon>
        <taxon>Pseudomonadota</taxon>
        <taxon>Gammaproteobacteria</taxon>
        <taxon>Enterobacterales</taxon>
        <taxon>Morganellaceae</taxon>
        <taxon>Proteus</taxon>
    </lineage>
</organism>
<name>A0ABD5LV25_PROMI</name>
<dbReference type="RefSeq" id="WP_181880488.1">
    <property type="nucleotide sequence ID" value="NZ_JAGSLA010000004.1"/>
</dbReference>
<proteinExistence type="predicted"/>
<protein>
    <submittedName>
        <fullName evidence="1">Uncharacterized protein</fullName>
    </submittedName>
</protein>
<gene>
    <name evidence="1" type="ORF">I3679_019430</name>
</gene>
<evidence type="ECO:0000313" key="1">
    <source>
        <dbReference type="EMBL" id="MEY2345176.1"/>
    </source>
</evidence>